<dbReference type="RefSeq" id="WP_263734038.1">
    <property type="nucleotide sequence ID" value="NZ_JAOWKY010000001.1"/>
</dbReference>
<evidence type="ECO:0000256" key="5">
    <source>
        <dbReference type="ARBA" id="ARBA00022519"/>
    </source>
</evidence>
<dbReference type="Pfam" id="PF00072">
    <property type="entry name" value="Response_reg"/>
    <property type="match status" value="1"/>
</dbReference>
<evidence type="ECO:0000256" key="12">
    <source>
        <dbReference type="ARBA" id="ARBA00023012"/>
    </source>
</evidence>
<dbReference type="PROSITE" id="PS50109">
    <property type="entry name" value="HIS_KIN"/>
    <property type="match status" value="1"/>
</dbReference>
<dbReference type="Gene3D" id="1.20.120.160">
    <property type="entry name" value="HPT domain"/>
    <property type="match status" value="1"/>
</dbReference>
<dbReference type="InterPro" id="IPR000014">
    <property type="entry name" value="PAS"/>
</dbReference>
<name>A0ABT2ZCE9_9RHOB</name>
<keyword evidence="12" id="KW-0902">Two-component regulatory system</keyword>
<dbReference type="Gene3D" id="3.30.450.20">
    <property type="entry name" value="PAS domain"/>
    <property type="match status" value="1"/>
</dbReference>
<dbReference type="CDD" id="cd16922">
    <property type="entry name" value="HATPase_EvgS-ArcB-TorS-like"/>
    <property type="match status" value="1"/>
</dbReference>
<evidence type="ECO:0000256" key="7">
    <source>
        <dbReference type="ARBA" id="ARBA00022679"/>
    </source>
</evidence>
<feature type="domain" description="HPt" evidence="20">
    <location>
        <begin position="770"/>
        <end position="869"/>
    </location>
</feature>
<feature type="modified residue" description="Phosphohistidine" evidence="14">
    <location>
        <position position="810"/>
    </location>
</feature>
<dbReference type="InterPro" id="IPR013767">
    <property type="entry name" value="PAS_fold"/>
</dbReference>
<dbReference type="InterPro" id="IPR035965">
    <property type="entry name" value="PAS-like_dom_sf"/>
</dbReference>
<reference evidence="21 22" key="1">
    <citation type="submission" date="2022-10" db="EMBL/GenBank/DDBJ databases">
        <title>Defluviimonas sp. nov., isolated from ocean surface water.</title>
        <authorList>
            <person name="He W."/>
            <person name="Wang L."/>
            <person name="Zhang D.-F."/>
        </authorList>
    </citation>
    <scope>NUCLEOTIDE SEQUENCE [LARGE SCALE GENOMIC DNA]</scope>
    <source>
        <strain evidence="21 22">WL0002</strain>
    </source>
</reference>
<dbReference type="Pfam" id="PF00989">
    <property type="entry name" value="PAS"/>
    <property type="match status" value="1"/>
</dbReference>
<dbReference type="SUPFAM" id="SSF55785">
    <property type="entry name" value="PYP-like sensor domain (PAS domain)"/>
    <property type="match status" value="1"/>
</dbReference>
<evidence type="ECO:0000259" key="20">
    <source>
        <dbReference type="PROSITE" id="PS50894"/>
    </source>
</evidence>
<dbReference type="InterPro" id="IPR036641">
    <property type="entry name" value="HPT_dom_sf"/>
</dbReference>
<comment type="catalytic activity">
    <reaction evidence="1">
        <text>ATP + protein L-histidine = ADP + protein N-phospho-L-histidine.</text>
        <dbReference type="EC" id="2.7.13.3"/>
    </reaction>
</comment>
<evidence type="ECO:0000256" key="1">
    <source>
        <dbReference type="ARBA" id="ARBA00000085"/>
    </source>
</evidence>
<evidence type="ECO:0000256" key="11">
    <source>
        <dbReference type="ARBA" id="ARBA00022989"/>
    </source>
</evidence>
<accession>A0ABT2ZCE9</accession>
<feature type="transmembrane region" description="Helical" evidence="16">
    <location>
        <begin position="27"/>
        <end position="51"/>
    </location>
</feature>
<dbReference type="PROSITE" id="PS50112">
    <property type="entry name" value="PAS"/>
    <property type="match status" value="1"/>
</dbReference>
<dbReference type="Pfam" id="PF02518">
    <property type="entry name" value="HATPase_c"/>
    <property type="match status" value="1"/>
</dbReference>
<dbReference type="EMBL" id="JAOWKY010000001">
    <property type="protein sequence ID" value="MCV2868426.1"/>
    <property type="molecule type" value="Genomic_DNA"/>
</dbReference>
<evidence type="ECO:0000256" key="16">
    <source>
        <dbReference type="SAM" id="Phobius"/>
    </source>
</evidence>
<evidence type="ECO:0000256" key="13">
    <source>
        <dbReference type="ARBA" id="ARBA00023136"/>
    </source>
</evidence>
<evidence type="ECO:0000256" key="6">
    <source>
        <dbReference type="ARBA" id="ARBA00022553"/>
    </source>
</evidence>
<keyword evidence="8 16" id="KW-0812">Transmembrane</keyword>
<dbReference type="SMART" id="SM00388">
    <property type="entry name" value="HisKA"/>
    <property type="match status" value="1"/>
</dbReference>
<evidence type="ECO:0000256" key="2">
    <source>
        <dbReference type="ARBA" id="ARBA00004429"/>
    </source>
</evidence>
<evidence type="ECO:0000256" key="15">
    <source>
        <dbReference type="PROSITE-ProRule" id="PRU00169"/>
    </source>
</evidence>
<dbReference type="SUPFAM" id="SSF55874">
    <property type="entry name" value="ATPase domain of HSP90 chaperone/DNA topoisomerase II/histidine kinase"/>
    <property type="match status" value="1"/>
</dbReference>
<dbReference type="SMART" id="SM00091">
    <property type="entry name" value="PAS"/>
    <property type="match status" value="1"/>
</dbReference>
<dbReference type="SMART" id="SM00448">
    <property type="entry name" value="REC"/>
    <property type="match status" value="1"/>
</dbReference>
<dbReference type="PRINTS" id="PR00344">
    <property type="entry name" value="BCTRLSENSOR"/>
</dbReference>
<keyword evidence="4" id="KW-1003">Cell membrane</keyword>
<dbReference type="NCBIfam" id="TIGR00229">
    <property type="entry name" value="sensory_box"/>
    <property type="match status" value="1"/>
</dbReference>
<comment type="caution">
    <text evidence="21">The sequence shown here is derived from an EMBL/GenBank/DDBJ whole genome shotgun (WGS) entry which is preliminary data.</text>
</comment>
<evidence type="ECO:0000256" key="9">
    <source>
        <dbReference type="ARBA" id="ARBA00022777"/>
    </source>
</evidence>
<feature type="domain" description="Histidine kinase" evidence="17">
    <location>
        <begin position="379"/>
        <end position="597"/>
    </location>
</feature>
<feature type="domain" description="PAS" evidence="19">
    <location>
        <begin position="233"/>
        <end position="278"/>
    </location>
</feature>
<keyword evidence="22" id="KW-1185">Reference proteome</keyword>
<dbReference type="Gene3D" id="3.40.50.2300">
    <property type="match status" value="1"/>
</dbReference>
<keyword evidence="11 16" id="KW-1133">Transmembrane helix</keyword>
<dbReference type="InterPro" id="IPR004358">
    <property type="entry name" value="Sig_transdc_His_kin-like_C"/>
</dbReference>
<evidence type="ECO:0000256" key="4">
    <source>
        <dbReference type="ARBA" id="ARBA00022475"/>
    </source>
</evidence>
<keyword evidence="5" id="KW-0997">Cell inner membrane</keyword>
<dbReference type="Proteomes" id="UP001652542">
    <property type="component" value="Unassembled WGS sequence"/>
</dbReference>
<dbReference type="InterPro" id="IPR003594">
    <property type="entry name" value="HATPase_dom"/>
</dbReference>
<dbReference type="InterPro" id="IPR036097">
    <property type="entry name" value="HisK_dim/P_sf"/>
</dbReference>
<dbReference type="EC" id="2.7.13.3" evidence="3"/>
<dbReference type="CDD" id="cd00082">
    <property type="entry name" value="HisKA"/>
    <property type="match status" value="1"/>
</dbReference>
<proteinExistence type="predicted"/>
<comment type="subcellular location">
    <subcellularLocation>
        <location evidence="2">Cell inner membrane</location>
        <topology evidence="2">Multi-pass membrane protein</topology>
    </subcellularLocation>
</comment>
<dbReference type="PANTHER" id="PTHR43047:SF64">
    <property type="entry name" value="HISTIDINE KINASE CONTAINING CHEY-HOMOLOGOUS RECEIVER DOMAIN AND PAS DOMAIN-RELATED"/>
    <property type="match status" value="1"/>
</dbReference>
<evidence type="ECO:0000256" key="14">
    <source>
        <dbReference type="PROSITE-ProRule" id="PRU00110"/>
    </source>
</evidence>
<dbReference type="CDD" id="cd17546">
    <property type="entry name" value="REC_hyHK_CKI1_RcsC-like"/>
    <property type="match status" value="1"/>
</dbReference>
<feature type="transmembrane region" description="Helical" evidence="16">
    <location>
        <begin position="195"/>
        <end position="217"/>
    </location>
</feature>
<evidence type="ECO:0000313" key="21">
    <source>
        <dbReference type="EMBL" id="MCV2868426.1"/>
    </source>
</evidence>
<dbReference type="PROSITE" id="PS50894">
    <property type="entry name" value="HPT"/>
    <property type="match status" value="1"/>
</dbReference>
<dbReference type="GO" id="GO:0005524">
    <property type="term" value="F:ATP binding"/>
    <property type="evidence" value="ECO:0007669"/>
    <property type="project" value="UniProtKB-KW"/>
</dbReference>
<feature type="modified residue" description="4-aspartylphosphate" evidence="15">
    <location>
        <position position="675"/>
    </location>
</feature>
<dbReference type="InterPro" id="IPR008207">
    <property type="entry name" value="Sig_transdc_His_kin_Hpt_dom"/>
</dbReference>
<dbReference type="InterPro" id="IPR001789">
    <property type="entry name" value="Sig_transdc_resp-reg_receiver"/>
</dbReference>
<keyword evidence="7" id="KW-0808">Transferase</keyword>
<keyword evidence="10 21" id="KW-0547">Nucleotide-binding</keyword>
<dbReference type="InterPro" id="IPR005467">
    <property type="entry name" value="His_kinase_dom"/>
</dbReference>
<dbReference type="Gene3D" id="1.10.287.130">
    <property type="match status" value="1"/>
</dbReference>
<keyword evidence="10 21" id="KW-0067">ATP-binding</keyword>
<evidence type="ECO:0000259" key="19">
    <source>
        <dbReference type="PROSITE" id="PS50112"/>
    </source>
</evidence>
<dbReference type="InterPro" id="IPR003661">
    <property type="entry name" value="HisK_dim/P_dom"/>
</dbReference>
<evidence type="ECO:0000256" key="8">
    <source>
        <dbReference type="ARBA" id="ARBA00022692"/>
    </source>
</evidence>
<evidence type="ECO:0000256" key="10">
    <source>
        <dbReference type="ARBA" id="ARBA00022840"/>
    </source>
</evidence>
<evidence type="ECO:0000256" key="3">
    <source>
        <dbReference type="ARBA" id="ARBA00012438"/>
    </source>
</evidence>
<sequence>MKNLVVTGISRAATRIFRVGLACFTNATWWAVLVFILCGVGSAFLIQSVVLDLEEHRSAVEDRVLWNISQAEVELTTLQIAIANSMESPDAAQLTRIRRSFDIFFSRVSTIEEGTGFSGLRQEERFARGLADVRIYLDEAVTLIDSPDPVLAATLPQLKKLTQAARGAVRQMSLDTVRNRTLFADGLREQLVTTLLRLGALAVLLILALMLSTLFVLRLSKSAELRAQRIGETNSRIEEILSRTNRAVITVDSFGAILDYNRAAEEMFELPRDGVLGKLLKDVPLDPGIKNAIERLMSGSRHETEIAEHLAESIKYASRSDGSQFPVEVSMSVINGPAGRSVLVWVADITPRLVREQELNEALERAVAGETTKARMLNVMSHEIRTPLNGLLGALQVLSDTELTARQQKIVQAMNTSSDILLSHVNSVLEISQLDAGSIESAREPFDLKEVAEQVVENQIHAARQRGNALIVEEVGARSTPLLGDPRRIRQILINLVSNANKFTQSGEIRIRLCEDDALEFARIEVCDTGIGIAEENLERIFEDFVTIDTSYERRAEGTGLGLGLCRRLAEMMGGTLTVESRIGGGSVFRLSLPLRRTGVEERAEAAEAQIRAGQPNVVTAQRTLRILLAEDNSINLEIMTDMLTADGHRVYCALDGEQAVARAQAEPFDVILMDISMPRQNGVEATRKIRAGTGPCRDVPILAVTAHAQKSEIDKFLMAGMTGAIVKPVSRGRLREMLADPSIRSQARPQPEHAPMDMTTLGDLIEALGREKIARILGEVDNGVESFAEMLSQGIQAGTRMDSLPMEAHKLAGAVALLGATSLREDLVGLEHLLREPGSARDIRALARDMRADWRAAKSMIEDAISATNEGRARSA</sequence>
<dbReference type="InterPro" id="IPR036890">
    <property type="entry name" value="HATPase_C_sf"/>
</dbReference>
<dbReference type="InterPro" id="IPR011006">
    <property type="entry name" value="CheY-like_superfamily"/>
</dbReference>
<keyword evidence="6 15" id="KW-0597">Phosphoprotein</keyword>
<dbReference type="SUPFAM" id="SSF47226">
    <property type="entry name" value="Histidine-containing phosphotransfer domain, HPT domain"/>
    <property type="match status" value="1"/>
</dbReference>
<evidence type="ECO:0000259" key="18">
    <source>
        <dbReference type="PROSITE" id="PS50110"/>
    </source>
</evidence>
<evidence type="ECO:0000259" key="17">
    <source>
        <dbReference type="PROSITE" id="PS50109"/>
    </source>
</evidence>
<organism evidence="21 22">
    <name type="scientific">Albidovulum marisflavi</name>
    <dbReference type="NCBI Taxonomy" id="2984159"/>
    <lineage>
        <taxon>Bacteria</taxon>
        <taxon>Pseudomonadati</taxon>
        <taxon>Pseudomonadota</taxon>
        <taxon>Alphaproteobacteria</taxon>
        <taxon>Rhodobacterales</taxon>
        <taxon>Paracoccaceae</taxon>
        <taxon>Albidovulum</taxon>
    </lineage>
</organism>
<protein>
    <recommendedName>
        <fullName evidence="3">histidine kinase</fullName>
        <ecNumber evidence="3">2.7.13.3</ecNumber>
    </recommendedName>
</protein>
<feature type="domain" description="Response regulatory" evidence="18">
    <location>
        <begin position="626"/>
        <end position="743"/>
    </location>
</feature>
<gene>
    <name evidence="21" type="ORF">OEW28_07270</name>
</gene>
<dbReference type="Gene3D" id="3.30.565.10">
    <property type="entry name" value="Histidine kinase-like ATPase, C-terminal domain"/>
    <property type="match status" value="1"/>
</dbReference>
<dbReference type="Pfam" id="PF00512">
    <property type="entry name" value="HisKA"/>
    <property type="match status" value="1"/>
</dbReference>
<dbReference type="PANTHER" id="PTHR43047">
    <property type="entry name" value="TWO-COMPONENT HISTIDINE PROTEIN KINASE"/>
    <property type="match status" value="1"/>
</dbReference>
<dbReference type="PROSITE" id="PS50110">
    <property type="entry name" value="RESPONSE_REGULATORY"/>
    <property type="match status" value="1"/>
</dbReference>
<keyword evidence="13 16" id="KW-0472">Membrane</keyword>
<dbReference type="SMART" id="SM00387">
    <property type="entry name" value="HATPase_c"/>
    <property type="match status" value="1"/>
</dbReference>
<dbReference type="CDD" id="cd00130">
    <property type="entry name" value="PAS"/>
    <property type="match status" value="1"/>
</dbReference>
<dbReference type="SUPFAM" id="SSF52172">
    <property type="entry name" value="CheY-like"/>
    <property type="match status" value="1"/>
</dbReference>
<evidence type="ECO:0000313" key="22">
    <source>
        <dbReference type="Proteomes" id="UP001652542"/>
    </source>
</evidence>
<keyword evidence="9" id="KW-0418">Kinase</keyword>
<dbReference type="SUPFAM" id="SSF47384">
    <property type="entry name" value="Homodimeric domain of signal transducing histidine kinase"/>
    <property type="match status" value="1"/>
</dbReference>